<accession>A0ABV3IMY4</accession>
<sequence>MGKTEELAEARRIAFANRVREVRTRAGLTQKAAAQAAGLDRSFYAEVESGKHTIAVDRLYRVADALGTSIHDLIPADGEVEASR</sequence>
<comment type="caution">
    <text evidence="3">The sequence shown here is derived from an EMBL/GenBank/DDBJ whole genome shotgun (WGS) entry which is preliminary data.</text>
</comment>
<feature type="domain" description="HTH cro/C1-type" evidence="2">
    <location>
        <begin position="19"/>
        <end position="73"/>
    </location>
</feature>
<protein>
    <submittedName>
        <fullName evidence="3">Helix-turn-helix transcriptional regulator</fullName>
    </submittedName>
</protein>
<name>A0ABV3IMY4_9ACTN</name>
<organism evidence="3 4">
    <name type="scientific">Streptomyces roseoverticillatus</name>
    <dbReference type="NCBI Taxonomy" id="66429"/>
    <lineage>
        <taxon>Bacteria</taxon>
        <taxon>Bacillati</taxon>
        <taxon>Actinomycetota</taxon>
        <taxon>Actinomycetes</taxon>
        <taxon>Kitasatosporales</taxon>
        <taxon>Streptomycetaceae</taxon>
        <taxon>Streptomyces</taxon>
    </lineage>
</organism>
<dbReference type="CDD" id="cd00093">
    <property type="entry name" value="HTH_XRE"/>
    <property type="match status" value="1"/>
</dbReference>
<dbReference type="SUPFAM" id="SSF47413">
    <property type="entry name" value="lambda repressor-like DNA-binding domains"/>
    <property type="match status" value="1"/>
</dbReference>
<evidence type="ECO:0000313" key="4">
    <source>
        <dbReference type="Proteomes" id="UP001552479"/>
    </source>
</evidence>
<keyword evidence="4" id="KW-1185">Reference proteome</keyword>
<dbReference type="PROSITE" id="PS50943">
    <property type="entry name" value="HTH_CROC1"/>
    <property type="match status" value="1"/>
</dbReference>
<reference evidence="3 4" key="1">
    <citation type="submission" date="2024-06" db="EMBL/GenBank/DDBJ databases">
        <title>The Natural Products Discovery Center: Release of the First 8490 Sequenced Strains for Exploring Actinobacteria Biosynthetic Diversity.</title>
        <authorList>
            <person name="Kalkreuter E."/>
            <person name="Kautsar S.A."/>
            <person name="Yang D."/>
            <person name="Bader C.D."/>
            <person name="Teijaro C.N."/>
            <person name="Fluegel L."/>
            <person name="Davis C.M."/>
            <person name="Simpson J.R."/>
            <person name="Lauterbach L."/>
            <person name="Steele A.D."/>
            <person name="Gui C."/>
            <person name="Meng S."/>
            <person name="Li G."/>
            <person name="Viehrig K."/>
            <person name="Ye F."/>
            <person name="Su P."/>
            <person name="Kiefer A.F."/>
            <person name="Nichols A."/>
            <person name="Cepeda A.J."/>
            <person name="Yan W."/>
            <person name="Fan B."/>
            <person name="Jiang Y."/>
            <person name="Adhikari A."/>
            <person name="Zheng C.-J."/>
            <person name="Schuster L."/>
            <person name="Cowan T.M."/>
            <person name="Smanski M.J."/>
            <person name="Chevrette M.G."/>
            <person name="De Carvalho L.P.S."/>
            <person name="Shen B."/>
        </authorList>
    </citation>
    <scope>NUCLEOTIDE SEQUENCE [LARGE SCALE GENOMIC DNA]</scope>
    <source>
        <strain evidence="3 4">NPDC053791</strain>
    </source>
</reference>
<dbReference type="EMBL" id="JBFASG010000001">
    <property type="protein sequence ID" value="MEV4921627.1"/>
    <property type="molecule type" value="Genomic_DNA"/>
</dbReference>
<evidence type="ECO:0000313" key="3">
    <source>
        <dbReference type="EMBL" id="MEV4921627.1"/>
    </source>
</evidence>
<proteinExistence type="predicted"/>
<evidence type="ECO:0000259" key="2">
    <source>
        <dbReference type="PROSITE" id="PS50943"/>
    </source>
</evidence>
<dbReference type="PANTHER" id="PTHR46797:SF1">
    <property type="entry name" value="METHYLPHOSPHONATE SYNTHASE"/>
    <property type="match status" value="1"/>
</dbReference>
<dbReference type="InterPro" id="IPR010982">
    <property type="entry name" value="Lambda_DNA-bd_dom_sf"/>
</dbReference>
<gene>
    <name evidence="3" type="ORF">AB0L03_02030</name>
</gene>
<dbReference type="InterPro" id="IPR001387">
    <property type="entry name" value="Cro/C1-type_HTH"/>
</dbReference>
<keyword evidence="1" id="KW-0238">DNA-binding</keyword>
<dbReference type="Gene3D" id="1.10.260.40">
    <property type="entry name" value="lambda repressor-like DNA-binding domains"/>
    <property type="match status" value="1"/>
</dbReference>
<evidence type="ECO:0000256" key="1">
    <source>
        <dbReference type="ARBA" id="ARBA00023125"/>
    </source>
</evidence>
<dbReference type="InterPro" id="IPR050807">
    <property type="entry name" value="TransReg_Diox_bact_type"/>
</dbReference>
<dbReference type="PANTHER" id="PTHR46797">
    <property type="entry name" value="HTH-TYPE TRANSCRIPTIONAL REGULATOR"/>
    <property type="match status" value="1"/>
</dbReference>
<dbReference type="SMART" id="SM00530">
    <property type="entry name" value="HTH_XRE"/>
    <property type="match status" value="1"/>
</dbReference>
<dbReference type="RefSeq" id="WP_366086481.1">
    <property type="nucleotide sequence ID" value="NZ_JBFASG010000001.1"/>
</dbReference>
<dbReference type="Pfam" id="PF01381">
    <property type="entry name" value="HTH_3"/>
    <property type="match status" value="1"/>
</dbReference>
<dbReference type="Proteomes" id="UP001552479">
    <property type="component" value="Unassembled WGS sequence"/>
</dbReference>